<reference evidence="1 2" key="1">
    <citation type="journal article" date="2014" name="Genome Announc.">
        <title>Complete Genome Sequence of Amino Acid-Utilizing Eubacterium acidaminophilum al-2 (DSM 3953).</title>
        <authorList>
            <person name="Poehlein A."/>
            <person name="Andreesen J.R."/>
            <person name="Daniel R."/>
        </authorList>
    </citation>
    <scope>NUCLEOTIDE SEQUENCE [LARGE SCALE GENOMIC DNA]</scope>
    <source>
        <strain evidence="1 2">DSM 3953</strain>
        <plasmid evidence="2">Plasmid EAL2_808p</plasmid>
    </source>
</reference>
<dbReference type="KEGG" id="eac:EAL2_808p01620"/>
<keyword evidence="2" id="KW-1185">Reference proteome</keyword>
<dbReference type="AlphaFoldDB" id="W8TND9"/>
<dbReference type="HOGENOM" id="CLU_1123208_0_0_9"/>
<gene>
    <name evidence="1" type="ORF">EAL2_808p01620</name>
</gene>
<dbReference type="RefSeq" id="WP_025436563.1">
    <property type="nucleotide sequence ID" value="NZ_CP007453.1"/>
</dbReference>
<dbReference type="PATRIC" id="fig|1286171.3.peg.2340"/>
<evidence type="ECO:0000313" key="2">
    <source>
        <dbReference type="Proteomes" id="UP000019591"/>
    </source>
</evidence>
<dbReference type="EMBL" id="CP007453">
    <property type="protein sequence ID" value="AHM57667.1"/>
    <property type="molecule type" value="Genomic_DNA"/>
</dbReference>
<proteinExistence type="predicted"/>
<accession>W8TND9</accession>
<dbReference type="eggNOG" id="ENOG5034AF0">
    <property type="taxonomic scope" value="Bacteria"/>
</dbReference>
<organism evidence="1 2">
    <name type="scientific">Peptoclostridium acidaminophilum DSM 3953</name>
    <dbReference type="NCBI Taxonomy" id="1286171"/>
    <lineage>
        <taxon>Bacteria</taxon>
        <taxon>Bacillati</taxon>
        <taxon>Bacillota</taxon>
        <taxon>Clostridia</taxon>
        <taxon>Peptostreptococcales</taxon>
        <taxon>Peptoclostridiaceae</taxon>
        <taxon>Peptoclostridium</taxon>
    </lineage>
</organism>
<name>W8TND9_PEPAC</name>
<dbReference type="OrthoDB" id="9813662at2"/>
<dbReference type="Proteomes" id="UP000019591">
    <property type="component" value="Plasmid EAL2_808p"/>
</dbReference>
<sequence>MGKHIKKQEHNDMSLFKNRLWSLMGEKYNSPKQLAKDLYDAGLVEVKQRENFNDERVDKNNAYGSIEKKIRKHCNSDTASEVQGEFILAYSQFFGCSADYLLGFTDIRTNNMDIRQICEKTKLSEEAVKRIVDSPVQTVWWSKLFETPLFIDLPAGWLHMLRELHIRHVKLKDAKPEQEIMDELKEVSNLSQFSLIMHSAFKAGVDAETASSAYYGHLAKINARVTDYFLKGTEEQFNTAVKQDDGQ</sequence>
<protein>
    <submittedName>
        <fullName evidence="1">Uncharacterized protein</fullName>
    </submittedName>
</protein>
<keyword evidence="1" id="KW-0614">Plasmid</keyword>
<evidence type="ECO:0000313" key="1">
    <source>
        <dbReference type="EMBL" id="AHM57667.1"/>
    </source>
</evidence>
<geneLocation type="plasmid" evidence="1 2">
    <name>EAL2_808p</name>
</geneLocation>